<comment type="subcellular location">
    <subcellularLocation>
        <location evidence="1">Membrane</location>
        <topology evidence="1">Multi-pass membrane protein</topology>
    </subcellularLocation>
</comment>
<accession>A0ABT5X5X3</accession>
<dbReference type="Pfam" id="PF01226">
    <property type="entry name" value="Form_Nir_trans"/>
    <property type="match status" value="1"/>
</dbReference>
<feature type="transmembrane region" description="Helical" evidence="6">
    <location>
        <begin position="116"/>
        <end position="138"/>
    </location>
</feature>
<protein>
    <submittedName>
        <fullName evidence="7">Formate/nitrite transporter family protein</fullName>
    </submittedName>
</protein>
<dbReference type="InterPro" id="IPR024002">
    <property type="entry name" value="For/NO2_transpt_CS"/>
</dbReference>
<evidence type="ECO:0000256" key="2">
    <source>
        <dbReference type="ARBA" id="ARBA00022692"/>
    </source>
</evidence>
<dbReference type="RefSeq" id="WP_316965850.1">
    <property type="nucleotide sequence ID" value="NZ_JARFPK010000007.1"/>
</dbReference>
<keyword evidence="3 6" id="KW-1133">Transmembrane helix</keyword>
<dbReference type="PROSITE" id="PS01005">
    <property type="entry name" value="FORMATE_NITRITE_TP_1"/>
    <property type="match status" value="1"/>
</dbReference>
<reference evidence="7 8" key="1">
    <citation type="submission" date="2023-03" db="EMBL/GenBank/DDBJ databases">
        <title>WGS of Methanotrichaceae archaeon Mx.</title>
        <authorList>
            <person name="Sorokin D.Y."/>
            <person name="Merkel A.Y."/>
        </authorList>
    </citation>
    <scope>NUCLEOTIDE SEQUENCE [LARGE SCALE GENOMIC DNA]</scope>
    <source>
        <strain evidence="7 8">Mx</strain>
    </source>
</reference>
<dbReference type="Gene3D" id="1.20.1080.10">
    <property type="entry name" value="Glycerol uptake facilitator protein"/>
    <property type="match status" value="1"/>
</dbReference>
<evidence type="ECO:0000256" key="3">
    <source>
        <dbReference type="ARBA" id="ARBA00022989"/>
    </source>
</evidence>
<name>A0ABT5X5X3_9EURY</name>
<evidence type="ECO:0000256" key="1">
    <source>
        <dbReference type="ARBA" id="ARBA00004141"/>
    </source>
</evidence>
<evidence type="ECO:0000256" key="4">
    <source>
        <dbReference type="ARBA" id="ARBA00023136"/>
    </source>
</evidence>
<comment type="similarity">
    <text evidence="5">Belongs to the FNT transporter (TC 1.A.16) family.</text>
</comment>
<dbReference type="InterPro" id="IPR023271">
    <property type="entry name" value="Aquaporin-like"/>
</dbReference>
<keyword evidence="2 6" id="KW-0812">Transmembrane</keyword>
<evidence type="ECO:0000313" key="8">
    <source>
        <dbReference type="Proteomes" id="UP001220010"/>
    </source>
</evidence>
<dbReference type="NCBIfam" id="TIGR00790">
    <property type="entry name" value="fnt"/>
    <property type="match status" value="1"/>
</dbReference>
<keyword evidence="8" id="KW-1185">Reference proteome</keyword>
<proteinExistence type="inferred from homology"/>
<keyword evidence="4 6" id="KW-0472">Membrane</keyword>
<evidence type="ECO:0000256" key="5">
    <source>
        <dbReference type="ARBA" id="ARBA00049660"/>
    </source>
</evidence>
<dbReference type="Proteomes" id="UP001220010">
    <property type="component" value="Unassembled WGS sequence"/>
</dbReference>
<dbReference type="PANTHER" id="PTHR30520:SF6">
    <property type="entry name" value="FORMATE_NITRATE FAMILY TRANSPORTER (EUROFUNG)"/>
    <property type="match status" value="1"/>
</dbReference>
<dbReference type="InterPro" id="IPR000292">
    <property type="entry name" value="For/NO2_transpt"/>
</dbReference>
<evidence type="ECO:0000256" key="6">
    <source>
        <dbReference type="SAM" id="Phobius"/>
    </source>
</evidence>
<dbReference type="PANTHER" id="PTHR30520">
    <property type="entry name" value="FORMATE TRANSPORTER-RELATED"/>
    <property type="match status" value="1"/>
</dbReference>
<evidence type="ECO:0000313" key="7">
    <source>
        <dbReference type="EMBL" id="MDF0590092.1"/>
    </source>
</evidence>
<feature type="transmembrane region" description="Helical" evidence="6">
    <location>
        <begin position="28"/>
        <end position="54"/>
    </location>
</feature>
<dbReference type="PROSITE" id="PS01006">
    <property type="entry name" value="FORMATE_NITRITE_TP_2"/>
    <property type="match status" value="1"/>
</dbReference>
<organism evidence="7 8">
    <name type="scientific">Candidatus Methanocrinis natronophilus</name>
    <dbReference type="NCBI Taxonomy" id="3033396"/>
    <lineage>
        <taxon>Archaea</taxon>
        <taxon>Methanobacteriati</taxon>
        <taxon>Methanobacteriota</taxon>
        <taxon>Stenosarchaea group</taxon>
        <taxon>Methanomicrobia</taxon>
        <taxon>Methanotrichales</taxon>
        <taxon>Methanotrichaceae</taxon>
        <taxon>Methanocrinis</taxon>
    </lineage>
</organism>
<feature type="transmembrane region" description="Helical" evidence="6">
    <location>
        <begin position="192"/>
        <end position="214"/>
    </location>
</feature>
<feature type="transmembrane region" description="Helical" evidence="6">
    <location>
        <begin position="234"/>
        <end position="256"/>
    </location>
</feature>
<feature type="transmembrane region" description="Helical" evidence="6">
    <location>
        <begin position="66"/>
        <end position="87"/>
    </location>
</feature>
<dbReference type="EMBL" id="JARFPK010000007">
    <property type="protein sequence ID" value="MDF0590092.1"/>
    <property type="molecule type" value="Genomic_DNA"/>
</dbReference>
<feature type="transmembrane region" description="Helical" evidence="6">
    <location>
        <begin position="158"/>
        <end position="180"/>
    </location>
</feature>
<gene>
    <name evidence="7" type="ORF">P0O15_02725</name>
</gene>
<sequence length="261" mass="27895">MGFKSPKETTCSVDNIGCNKIGIEFGPLLTLSFLAGAFIAFGGLLAVIVGGGVPDIQAANPGLQKFIFGAVFPVGLMLVVVAGAELFTGNNASCIPAVLSKKAPWSGLARNWTVSYFGNFLGSIFVVIFLTYMTGLFASDPWLSSITGIAEAKVAQDFWPLFFKGVGCNWLVCLAVWLAIASDDVVSKIFGVWFPIMAFVAIGFEHSIANMFFIPSGIMYGASVTWTEFFVVNLIPVTLGNIVGGALFVGGIYWYVYGRKD</sequence>
<comment type="caution">
    <text evidence="7">The sequence shown here is derived from an EMBL/GenBank/DDBJ whole genome shotgun (WGS) entry which is preliminary data.</text>
</comment>